<keyword evidence="2" id="KW-1185">Reference proteome</keyword>
<dbReference type="Proteomes" id="UP001159363">
    <property type="component" value="Chromosome 8"/>
</dbReference>
<organism evidence="1 2">
    <name type="scientific">Dryococelus australis</name>
    <dbReference type="NCBI Taxonomy" id="614101"/>
    <lineage>
        <taxon>Eukaryota</taxon>
        <taxon>Metazoa</taxon>
        <taxon>Ecdysozoa</taxon>
        <taxon>Arthropoda</taxon>
        <taxon>Hexapoda</taxon>
        <taxon>Insecta</taxon>
        <taxon>Pterygota</taxon>
        <taxon>Neoptera</taxon>
        <taxon>Polyneoptera</taxon>
        <taxon>Phasmatodea</taxon>
        <taxon>Verophasmatodea</taxon>
        <taxon>Anareolatae</taxon>
        <taxon>Phasmatidae</taxon>
        <taxon>Eurycanthinae</taxon>
        <taxon>Dryococelus</taxon>
    </lineage>
</organism>
<evidence type="ECO:0000313" key="1">
    <source>
        <dbReference type="EMBL" id="KAJ8876298.1"/>
    </source>
</evidence>
<evidence type="ECO:0000313" key="2">
    <source>
        <dbReference type="Proteomes" id="UP001159363"/>
    </source>
</evidence>
<sequence>MLLPYVKRVHGRAFITSCTSTSVHESGALSLWCNLPDLVKVSLHEAEEYPGSRTLAGLQTRPKIPCINYRWTNGLPGLGGVIWVVLNIEVFRANADETRCVWSNAGMQGQGIRESPEKTCQPAARPAGFPCSKIRREWNPSRGGVVVRLLTSHLSEPRSIPSGSLACGNRAGRCHPVGRRVLSGISRFPRPCIPALLRTGLASPSSALNTSMSPYAQARAAPQPVGSIVAAPQPVGSIVAAPQPVGSIVAAPQPVGSIVAAPQQVEPCCRDSGVAYVRRNGEYKYRAENLLTFLNFLSCQGSSAVCVGRQCWEFTALQQKCVNDGEVLPRGEGALKATLPLASSPPPPLSASHALTRIGTQNIPHRRTAAYQLTALREVGLVVSYNRKDGEAGRERQWMKGVWRLRSTHTLGKLKSVLRAAPEAGVSQFRFIVFSSK</sequence>
<comment type="caution">
    <text evidence="1">The sequence shown here is derived from an EMBL/GenBank/DDBJ whole genome shotgun (WGS) entry which is preliminary data.</text>
</comment>
<protein>
    <submittedName>
        <fullName evidence="1">Uncharacterized protein</fullName>
    </submittedName>
</protein>
<gene>
    <name evidence="1" type="ORF">PR048_024208</name>
</gene>
<reference evidence="1 2" key="1">
    <citation type="submission" date="2023-02" db="EMBL/GenBank/DDBJ databases">
        <title>LHISI_Scaffold_Assembly.</title>
        <authorList>
            <person name="Stuart O.P."/>
            <person name="Cleave R."/>
            <person name="Magrath M.J.L."/>
            <person name="Mikheyev A.S."/>
        </authorList>
    </citation>
    <scope>NUCLEOTIDE SEQUENCE [LARGE SCALE GENOMIC DNA]</scope>
    <source>
        <strain evidence="1">Daus_M_001</strain>
        <tissue evidence="1">Leg muscle</tissue>
    </source>
</reference>
<dbReference type="EMBL" id="JARBHB010000009">
    <property type="protein sequence ID" value="KAJ8876298.1"/>
    <property type="molecule type" value="Genomic_DNA"/>
</dbReference>
<accession>A0ABQ9GW88</accession>
<proteinExistence type="predicted"/>
<name>A0ABQ9GW88_9NEOP</name>